<name>A0A1H8PSE0_9RHOB</name>
<sequence>MDANIPSRENAHLKARLAEVQEANRRLEGILRASQRERFGKSSEKLSPDQFNLPLEDAELAQGVLEAAQEKAEAALARAQGEEPRKPARNRGHLPRVERVIEPASTLCPCGCSEMARIGEDVSERLDVIPAQFQVLVTRRPRYACRRCSQAVVQAHAPEHVVPGGLPTERLIAWIIISKFGDHLPFYRQAGIFERQGLHLDRGTFGNWAGRACFHLMPVIDHMKVHLRAADRIFVDETRFIDDGTLELDTNPVENQIRPIALTRKNALFAGNEIGAENWAMLASLVATCKLSGVNPVGYLADTLRAILDGHPRSRIDDLMSWCYDQAS</sequence>
<evidence type="ECO:0000259" key="2">
    <source>
        <dbReference type="Pfam" id="PF03050"/>
    </source>
</evidence>
<gene>
    <name evidence="6" type="ORF">SAMN04489859_11171</name>
</gene>
<protein>
    <submittedName>
        <fullName evidence="6">Transposase</fullName>
    </submittedName>
</protein>
<dbReference type="InterPro" id="IPR052344">
    <property type="entry name" value="Transposase-related"/>
</dbReference>
<dbReference type="STRING" id="34002.SAMN04489859_11171"/>
<dbReference type="OrthoDB" id="9800877at2"/>
<accession>A0A1H8PSE0</accession>
<dbReference type="EMBL" id="FODE01000117">
    <property type="protein sequence ID" value="SEO44628.1"/>
    <property type="molecule type" value="Genomic_DNA"/>
</dbReference>
<feature type="domain" description="Transposase IS66 C-terminal" evidence="5">
    <location>
        <begin position="284"/>
        <end position="322"/>
    </location>
</feature>
<dbReference type="InterPro" id="IPR024474">
    <property type="entry name" value="Znf_dom_IS66"/>
</dbReference>
<evidence type="ECO:0000256" key="1">
    <source>
        <dbReference type="SAM" id="Coils"/>
    </source>
</evidence>
<proteinExistence type="predicted"/>
<evidence type="ECO:0000259" key="4">
    <source>
        <dbReference type="Pfam" id="PF13007"/>
    </source>
</evidence>
<feature type="domain" description="Transposase TnpC homeodomain" evidence="4">
    <location>
        <begin position="26"/>
        <end position="98"/>
    </location>
</feature>
<evidence type="ECO:0000259" key="5">
    <source>
        <dbReference type="Pfam" id="PF13817"/>
    </source>
</evidence>
<feature type="domain" description="Transposase IS66 central" evidence="2">
    <location>
        <begin position="165"/>
        <end position="239"/>
    </location>
</feature>
<dbReference type="Pfam" id="PF13817">
    <property type="entry name" value="DDE_Tnp_IS66_C"/>
    <property type="match status" value="1"/>
</dbReference>
<feature type="coiled-coil region" evidence="1">
    <location>
        <begin position="10"/>
        <end position="78"/>
    </location>
</feature>
<feature type="domain" description="Transposase IS66 zinc-finger binding" evidence="3">
    <location>
        <begin position="106"/>
        <end position="148"/>
    </location>
</feature>
<dbReference type="InterPro" id="IPR039552">
    <property type="entry name" value="IS66_C"/>
</dbReference>
<dbReference type="InterPro" id="IPR004291">
    <property type="entry name" value="Transposase_IS66_central"/>
</dbReference>
<dbReference type="AlphaFoldDB" id="A0A1H8PSE0"/>
<reference evidence="6 7" key="1">
    <citation type="submission" date="2016-10" db="EMBL/GenBank/DDBJ databases">
        <authorList>
            <person name="de Groot N.N."/>
        </authorList>
    </citation>
    <scope>NUCLEOTIDE SEQUENCE [LARGE SCALE GENOMIC DNA]</scope>
    <source>
        <strain evidence="6 7">DSM 8512</strain>
    </source>
</reference>
<keyword evidence="1" id="KW-0175">Coiled coil</keyword>
<organism evidence="6 7">
    <name type="scientific">Paracoccus alcaliphilus</name>
    <dbReference type="NCBI Taxonomy" id="34002"/>
    <lineage>
        <taxon>Bacteria</taxon>
        <taxon>Pseudomonadati</taxon>
        <taxon>Pseudomonadota</taxon>
        <taxon>Alphaproteobacteria</taxon>
        <taxon>Rhodobacterales</taxon>
        <taxon>Paracoccaceae</taxon>
        <taxon>Paracoccus</taxon>
    </lineage>
</organism>
<evidence type="ECO:0000259" key="3">
    <source>
        <dbReference type="Pfam" id="PF13005"/>
    </source>
</evidence>
<dbReference type="PANTHER" id="PTHR33678:SF1">
    <property type="entry name" value="BLL1576 PROTEIN"/>
    <property type="match status" value="1"/>
</dbReference>
<keyword evidence="7" id="KW-1185">Reference proteome</keyword>
<dbReference type="Proteomes" id="UP000199054">
    <property type="component" value="Unassembled WGS sequence"/>
</dbReference>
<feature type="non-terminal residue" evidence="6">
    <location>
        <position position="328"/>
    </location>
</feature>
<evidence type="ECO:0000313" key="6">
    <source>
        <dbReference type="EMBL" id="SEO44628.1"/>
    </source>
</evidence>
<dbReference type="Pfam" id="PF13007">
    <property type="entry name" value="LZ_Tnp_IS66"/>
    <property type="match status" value="1"/>
</dbReference>
<dbReference type="RefSeq" id="WP_139208339.1">
    <property type="nucleotide sequence ID" value="NZ_FODE01000117.1"/>
</dbReference>
<dbReference type="InterPro" id="IPR024463">
    <property type="entry name" value="Transposase_TnpC_homeodom"/>
</dbReference>
<dbReference type="Pfam" id="PF03050">
    <property type="entry name" value="DDE_Tnp_IS66"/>
    <property type="match status" value="1"/>
</dbReference>
<dbReference type="Pfam" id="PF13005">
    <property type="entry name" value="zf-IS66"/>
    <property type="match status" value="1"/>
</dbReference>
<dbReference type="PANTHER" id="PTHR33678">
    <property type="entry name" value="BLL1576 PROTEIN"/>
    <property type="match status" value="1"/>
</dbReference>
<evidence type="ECO:0000313" key="7">
    <source>
        <dbReference type="Proteomes" id="UP000199054"/>
    </source>
</evidence>